<reference evidence="1" key="2">
    <citation type="journal article" date="2019" name="Genome Biol. Evol.">
        <title>Day and night: Metabolic profiles and evolutionary relationships of six axenic non-marine cyanobacteria.</title>
        <authorList>
            <person name="Will S.E."/>
            <person name="Henke P."/>
            <person name="Boedeker C."/>
            <person name="Huang S."/>
            <person name="Brinkmann H."/>
            <person name="Rohde M."/>
            <person name="Jarek M."/>
            <person name="Friedl T."/>
            <person name="Seufert S."/>
            <person name="Schumacher M."/>
            <person name="Overmann J."/>
            <person name="Neumann-Schaal M."/>
            <person name="Petersen J."/>
        </authorList>
    </citation>
    <scope>NUCLEOTIDE SEQUENCE [LARGE SCALE GENOMIC DNA]</scope>
    <source>
        <strain evidence="1">PCC 7102</strain>
    </source>
</reference>
<accession>A0A3S1CL03</accession>
<proteinExistence type="predicted"/>
<keyword evidence="2" id="KW-1185">Reference proteome</keyword>
<sequence>MRYHSQASIKDETGHAWQIILYKVKNPGASSDINLRLVGFPSIVKFEHPKALEVMTAHGLLLAAPDVYASGSPAPNVGEYKFTAILNQLPTTKSLKLNLPLSGSDTQIKIPTNIITEWQMLVTEFD</sequence>
<reference evidence="1" key="1">
    <citation type="submission" date="2018-12" db="EMBL/GenBank/DDBJ databases">
        <authorList>
            <person name="Will S."/>
            <person name="Neumann-Schaal M."/>
            <person name="Henke P."/>
        </authorList>
    </citation>
    <scope>NUCLEOTIDE SEQUENCE</scope>
    <source>
        <strain evidence="1">PCC 7102</strain>
    </source>
</reference>
<dbReference type="InterPro" id="IPR021469">
    <property type="entry name" value="DUF3122"/>
</dbReference>
<protein>
    <submittedName>
        <fullName evidence="1">Uncharacterized protein</fullName>
    </submittedName>
</protein>
<name>A0A3S1CL03_9CYAN</name>
<dbReference type="EMBL" id="RSCL01000013">
    <property type="protein sequence ID" value="RUT03601.1"/>
    <property type="molecule type" value="Genomic_DNA"/>
</dbReference>
<evidence type="ECO:0000313" key="1">
    <source>
        <dbReference type="EMBL" id="RUT03601.1"/>
    </source>
</evidence>
<gene>
    <name evidence="1" type="ORF">DSM106972_052400</name>
</gene>
<dbReference type="Proteomes" id="UP000271624">
    <property type="component" value="Unassembled WGS sequence"/>
</dbReference>
<comment type="caution">
    <text evidence="1">The sequence shown here is derived from an EMBL/GenBank/DDBJ whole genome shotgun (WGS) entry which is preliminary data.</text>
</comment>
<organism evidence="1 2">
    <name type="scientific">Dulcicalothrix desertica PCC 7102</name>
    <dbReference type="NCBI Taxonomy" id="232991"/>
    <lineage>
        <taxon>Bacteria</taxon>
        <taxon>Bacillati</taxon>
        <taxon>Cyanobacteriota</taxon>
        <taxon>Cyanophyceae</taxon>
        <taxon>Nostocales</taxon>
        <taxon>Calotrichaceae</taxon>
        <taxon>Dulcicalothrix</taxon>
    </lineage>
</organism>
<evidence type="ECO:0000313" key="2">
    <source>
        <dbReference type="Proteomes" id="UP000271624"/>
    </source>
</evidence>
<dbReference type="Pfam" id="PF11320">
    <property type="entry name" value="DUF3122"/>
    <property type="match status" value="1"/>
</dbReference>
<dbReference type="AlphaFoldDB" id="A0A3S1CL03"/>